<feature type="domain" description="DinB-like" evidence="1">
    <location>
        <begin position="9"/>
        <end position="145"/>
    </location>
</feature>
<keyword evidence="3" id="KW-1185">Reference proteome</keyword>
<evidence type="ECO:0000313" key="2">
    <source>
        <dbReference type="EMBL" id="MCG2617709.1"/>
    </source>
</evidence>
<dbReference type="InterPro" id="IPR024775">
    <property type="entry name" value="DinB-like"/>
</dbReference>
<evidence type="ECO:0000313" key="3">
    <source>
        <dbReference type="Proteomes" id="UP001165367"/>
    </source>
</evidence>
<accession>A0ABS9KZQ3</accession>
<protein>
    <submittedName>
        <fullName evidence="2">DinB family protein</fullName>
    </submittedName>
</protein>
<reference evidence="2" key="1">
    <citation type="submission" date="2022-01" db="EMBL/GenBank/DDBJ databases">
        <authorList>
            <person name="Jo J.-H."/>
            <person name="Im W.-T."/>
        </authorList>
    </citation>
    <scope>NUCLEOTIDE SEQUENCE</scope>
    <source>
        <strain evidence="2">NA20</strain>
    </source>
</reference>
<comment type="caution">
    <text evidence="2">The sequence shown here is derived from an EMBL/GenBank/DDBJ whole genome shotgun (WGS) entry which is preliminary data.</text>
</comment>
<dbReference type="RefSeq" id="WP_237876520.1">
    <property type="nucleotide sequence ID" value="NZ_JAKLTR010000024.1"/>
</dbReference>
<dbReference type="EMBL" id="JAKLTR010000024">
    <property type="protein sequence ID" value="MCG2617709.1"/>
    <property type="molecule type" value="Genomic_DNA"/>
</dbReference>
<dbReference type="Pfam" id="PF12867">
    <property type="entry name" value="DinB_2"/>
    <property type="match status" value="1"/>
</dbReference>
<name>A0ABS9KZQ3_9BACT</name>
<dbReference type="SUPFAM" id="SSF109854">
    <property type="entry name" value="DinB/YfiT-like putative metalloenzymes"/>
    <property type="match status" value="1"/>
</dbReference>
<dbReference type="Gene3D" id="1.20.120.450">
    <property type="entry name" value="dinb family like domain"/>
    <property type="match status" value="1"/>
</dbReference>
<gene>
    <name evidence="2" type="ORF">LZZ85_25635</name>
</gene>
<evidence type="ECO:0000259" key="1">
    <source>
        <dbReference type="Pfam" id="PF12867"/>
    </source>
</evidence>
<organism evidence="2 3">
    <name type="scientific">Terrimonas ginsenosidimutans</name>
    <dbReference type="NCBI Taxonomy" id="2908004"/>
    <lineage>
        <taxon>Bacteria</taxon>
        <taxon>Pseudomonadati</taxon>
        <taxon>Bacteroidota</taxon>
        <taxon>Chitinophagia</taxon>
        <taxon>Chitinophagales</taxon>
        <taxon>Chitinophagaceae</taxon>
        <taxon>Terrimonas</taxon>
    </lineage>
</organism>
<proteinExistence type="predicted"/>
<dbReference type="InterPro" id="IPR034660">
    <property type="entry name" value="DinB/YfiT-like"/>
</dbReference>
<dbReference type="Proteomes" id="UP001165367">
    <property type="component" value="Unassembled WGS sequence"/>
</dbReference>
<sequence>MDNTLEIIRTTRKNFLKLIEGLTEEQLNKIPEGFNNNIIWNFGHIIVTQQTLCYVRMGFNSSIAPSLTERFRKGSKPEQPVTKEEIALFKKELKHQIDQLEEDMQAGLFLRRTYEQLPTSYGITINTLDEAVHYLATHDALHYGYAMAQQRQVKN</sequence>